<keyword evidence="16 18" id="KW-0407">Ion channel</keyword>
<dbReference type="Pfam" id="PF02932">
    <property type="entry name" value="Neur_chan_memb"/>
    <property type="match status" value="1"/>
</dbReference>
<dbReference type="GO" id="GO:0005254">
    <property type="term" value="F:chloride channel activity"/>
    <property type="evidence" value="ECO:0007669"/>
    <property type="project" value="UniProtKB-KW"/>
</dbReference>
<evidence type="ECO:0000256" key="15">
    <source>
        <dbReference type="ARBA" id="ARBA00023286"/>
    </source>
</evidence>
<evidence type="ECO:0000256" key="9">
    <source>
        <dbReference type="ARBA" id="ARBA00023157"/>
    </source>
</evidence>
<dbReference type="InterPro" id="IPR018000">
    <property type="entry name" value="Neurotransmitter_ion_chnl_CS"/>
</dbReference>
<evidence type="ECO:0000259" key="20">
    <source>
        <dbReference type="Pfam" id="PF02931"/>
    </source>
</evidence>
<organism evidence="22">
    <name type="scientific">Culicoides sonorensis</name>
    <name type="common">Biting midge</name>
    <dbReference type="NCBI Taxonomy" id="179676"/>
    <lineage>
        <taxon>Eukaryota</taxon>
        <taxon>Metazoa</taxon>
        <taxon>Ecdysozoa</taxon>
        <taxon>Arthropoda</taxon>
        <taxon>Hexapoda</taxon>
        <taxon>Insecta</taxon>
        <taxon>Pterygota</taxon>
        <taxon>Neoptera</taxon>
        <taxon>Endopterygota</taxon>
        <taxon>Diptera</taxon>
        <taxon>Nematocera</taxon>
        <taxon>Chironomoidea</taxon>
        <taxon>Ceratopogonidae</taxon>
        <taxon>Ceratopogoninae</taxon>
        <taxon>Culicoides</taxon>
        <taxon>Monoculicoides</taxon>
    </lineage>
</organism>
<feature type="transmembrane region" description="Helical" evidence="18">
    <location>
        <begin position="489"/>
        <end position="511"/>
    </location>
</feature>
<dbReference type="PRINTS" id="PR01079">
    <property type="entry name" value="GABAARALPHA"/>
</dbReference>
<dbReference type="InterPro" id="IPR036734">
    <property type="entry name" value="Neur_chan_lig-bd_sf"/>
</dbReference>
<evidence type="ECO:0000256" key="18">
    <source>
        <dbReference type="RuleBase" id="RU000687"/>
    </source>
</evidence>
<dbReference type="InterPro" id="IPR006028">
    <property type="entry name" value="GABAA/Glycine_rcpt"/>
</dbReference>
<evidence type="ECO:0000256" key="17">
    <source>
        <dbReference type="ARBA" id="ARBA00034104"/>
    </source>
</evidence>
<reference evidence="22" key="1">
    <citation type="submission" date="2018-07" db="EMBL/GenBank/DDBJ databases">
        <authorList>
            <person name="Quirk P.G."/>
            <person name="Krulwich T.A."/>
        </authorList>
    </citation>
    <scope>NUCLEOTIDE SEQUENCE</scope>
</reference>
<evidence type="ECO:0000256" key="5">
    <source>
        <dbReference type="ARBA" id="ARBA00022989"/>
    </source>
</evidence>
<dbReference type="FunFam" id="2.70.170.10:FF:000003">
    <property type="entry name" value="Putative gamma-aminobutyric acid receptor subunit gamma-2"/>
    <property type="match status" value="1"/>
</dbReference>
<dbReference type="InterPro" id="IPR038050">
    <property type="entry name" value="Neuro_actylchol_rec"/>
</dbReference>
<dbReference type="EMBL" id="UFQT01000005">
    <property type="protein sequence ID" value="SSX17327.1"/>
    <property type="molecule type" value="Genomic_DNA"/>
</dbReference>
<feature type="signal peptide" evidence="18">
    <location>
        <begin position="1"/>
        <end position="28"/>
    </location>
</feature>
<dbReference type="InterPro" id="IPR036719">
    <property type="entry name" value="Neuro-gated_channel_TM_sf"/>
</dbReference>
<dbReference type="GO" id="GO:0099095">
    <property type="term" value="F:ligand-gated monoatomic anion channel activity"/>
    <property type="evidence" value="ECO:0007669"/>
    <property type="project" value="UniProtKB-ARBA"/>
</dbReference>
<dbReference type="GO" id="GO:0045211">
    <property type="term" value="C:postsynaptic membrane"/>
    <property type="evidence" value="ECO:0007669"/>
    <property type="project" value="UniProtKB-SubCell"/>
</dbReference>
<feature type="chain" id="PRO_5022258746" evidence="18">
    <location>
        <begin position="29"/>
        <end position="679"/>
    </location>
</feature>
<dbReference type="SUPFAM" id="SSF90112">
    <property type="entry name" value="Neurotransmitter-gated ion-channel transmembrane pore"/>
    <property type="match status" value="1"/>
</dbReference>
<evidence type="ECO:0000256" key="8">
    <source>
        <dbReference type="ARBA" id="ARBA00023136"/>
    </source>
</evidence>
<dbReference type="InterPro" id="IPR006202">
    <property type="entry name" value="Neur_chan_lig-bd"/>
</dbReference>
<evidence type="ECO:0000256" key="7">
    <source>
        <dbReference type="ARBA" id="ARBA00023065"/>
    </source>
</evidence>
<dbReference type="PRINTS" id="PR00252">
    <property type="entry name" value="NRIONCHANNEL"/>
</dbReference>
<evidence type="ECO:0000256" key="6">
    <source>
        <dbReference type="ARBA" id="ARBA00023018"/>
    </source>
</evidence>
<feature type="domain" description="Neurotransmitter-gated ion-channel ligand-binding" evidence="20">
    <location>
        <begin position="220"/>
        <end position="399"/>
    </location>
</feature>
<dbReference type="Gene3D" id="2.70.170.10">
    <property type="entry name" value="Neurotransmitter-gated ion-channel ligand-binding domain"/>
    <property type="match status" value="1"/>
</dbReference>
<dbReference type="PANTHER" id="PTHR18945">
    <property type="entry name" value="NEUROTRANSMITTER GATED ION CHANNEL"/>
    <property type="match status" value="1"/>
</dbReference>
<keyword evidence="12" id="KW-0325">Glycoprotein</keyword>
<evidence type="ECO:0000256" key="11">
    <source>
        <dbReference type="ARBA" id="ARBA00023173"/>
    </source>
</evidence>
<dbReference type="InterPro" id="IPR001390">
    <property type="entry name" value="GABAAa_rcpt"/>
</dbReference>
<evidence type="ECO:0000256" key="2">
    <source>
        <dbReference type="ARBA" id="ARBA00022475"/>
    </source>
</evidence>
<keyword evidence="3 18" id="KW-0812">Transmembrane</keyword>
<feature type="transmembrane region" description="Helical" evidence="18">
    <location>
        <begin position="643"/>
        <end position="663"/>
    </location>
</feature>
<keyword evidence="14" id="KW-0628">Postsynaptic cell membrane</keyword>
<evidence type="ECO:0000256" key="16">
    <source>
        <dbReference type="ARBA" id="ARBA00023303"/>
    </source>
</evidence>
<dbReference type="Gene3D" id="1.20.58.390">
    <property type="entry name" value="Neurotransmitter-gated ion-channel transmembrane domain"/>
    <property type="match status" value="1"/>
</dbReference>
<comment type="subcellular location">
    <subcellularLocation>
        <location evidence="17">Postsynaptic cell membrane</location>
        <topology evidence="17">Multi-pass membrane protein</topology>
    </subcellularLocation>
</comment>
<keyword evidence="10" id="KW-0675">Receptor</keyword>
<sequence>MCRQRRVRALLKLILVINLLLLTHKSSCNIGGKGDEVSFTNSNNNNNKNTETRKYTNTGVSKNNSGDRYINHVSSNTMKRKKNEDNLSGSVGSSGGKDYLIMRERQRNGHQKQNSHQHKSINNKQRSHPSKPMFVSTKVQKTYEDILPMIRHFETNYGMKEPTSDMEKYYSKNEDERVESYGKLNNSVLKRVSRESKHSTPLNLKKRTAVDDHVSKNISMLLESLLQSYENSQIPTHGQGVPTVVKTNILIRSMGPVSELDMEYSMDCYFRQYWRDKRLSFKGPIQSLSLNIKMLERIWRPDTYFYNGKHSHVHTITVPNKLLRLSQDGDILYSMRLTIKASCPMQLRNFPMDRQSCPLVIGSYGYTSNQIRYEWQNAQAINFVPGMALSQFDVFSFPQGNFTFIRREGEFSILQVSFNLQRHTGYFLIQVYVPCILIVVLSWVGFWIHREATSDRVGLGITTVLTLSTISLDSRTDLPKVRYATALDWFLLICFFYCIATLLEFAGVHFFTKVGSGEIHLAEAAEWEDIEEIEEIGVLVGSTRASSAHDTPTKSLTKRRSSSMICPIYNDPAQMFRSTTSGLSTMERQTQTENRFPKWKQIWLCFLGDEKFKKDREREVKMTAGGRNRYVNSVSLIDRTARVVFPASFTILNILYWLVFYTYQKDFLFAPIKGAKVKI</sequence>
<proteinExistence type="inferred from homology"/>
<evidence type="ECO:0000256" key="13">
    <source>
        <dbReference type="ARBA" id="ARBA00023214"/>
    </source>
</evidence>
<feature type="compositionally biased region" description="Low complexity" evidence="19">
    <location>
        <begin position="40"/>
        <end position="49"/>
    </location>
</feature>
<feature type="domain" description="Neurotransmitter-gated ion-channel transmembrane" evidence="21">
    <location>
        <begin position="431"/>
        <end position="657"/>
    </location>
</feature>
<dbReference type="SUPFAM" id="SSF63712">
    <property type="entry name" value="Nicotinic receptor ligand binding domain-like"/>
    <property type="match status" value="1"/>
</dbReference>
<keyword evidence="5 18" id="KW-1133">Transmembrane helix</keyword>
<dbReference type="GO" id="GO:0005230">
    <property type="term" value="F:extracellular ligand-gated monoatomic ion channel activity"/>
    <property type="evidence" value="ECO:0007669"/>
    <property type="project" value="InterPro"/>
</dbReference>
<protein>
    <submittedName>
        <fullName evidence="22">CSON012550 protein</fullName>
    </submittedName>
</protein>
<dbReference type="Pfam" id="PF02931">
    <property type="entry name" value="Neur_chan_LBD"/>
    <property type="match status" value="1"/>
</dbReference>
<comment type="similarity">
    <text evidence="18">Belongs to the ligand-gated ion channel (TC 1.A.9) family.</text>
</comment>
<evidence type="ECO:0000256" key="14">
    <source>
        <dbReference type="ARBA" id="ARBA00023257"/>
    </source>
</evidence>
<keyword evidence="15" id="KW-1071">Ligand-gated ion channel</keyword>
<evidence type="ECO:0000256" key="12">
    <source>
        <dbReference type="ARBA" id="ARBA00023180"/>
    </source>
</evidence>
<keyword evidence="8 18" id="KW-0472">Membrane</keyword>
<dbReference type="GO" id="GO:0004890">
    <property type="term" value="F:GABA-A receptor activity"/>
    <property type="evidence" value="ECO:0007669"/>
    <property type="project" value="InterPro"/>
</dbReference>
<keyword evidence="7 18" id="KW-0406">Ion transport</keyword>
<evidence type="ECO:0000256" key="4">
    <source>
        <dbReference type="ARBA" id="ARBA00022729"/>
    </source>
</evidence>
<dbReference type="VEuPathDB" id="VectorBase:CSON012550"/>
<keyword evidence="9" id="KW-1015">Disulfide bond</keyword>
<dbReference type="AlphaFoldDB" id="A0A336LLT9"/>
<dbReference type="CDD" id="cd19007">
    <property type="entry name" value="LGIC_ECD_GABAR_GRD-like"/>
    <property type="match status" value="1"/>
</dbReference>
<keyword evidence="2" id="KW-1003">Cell membrane</keyword>
<dbReference type="PRINTS" id="PR00253">
    <property type="entry name" value="GABAARECEPTR"/>
</dbReference>
<dbReference type="PROSITE" id="PS00236">
    <property type="entry name" value="NEUROTR_ION_CHANNEL"/>
    <property type="match status" value="1"/>
</dbReference>
<dbReference type="OMA" id="QRNTGYF"/>
<name>A0A336LLT9_CULSO</name>
<keyword evidence="11" id="KW-0869">Chloride channel</keyword>
<keyword evidence="6" id="KW-0770">Synapse</keyword>
<feature type="compositionally biased region" description="Basic residues" evidence="19">
    <location>
        <begin position="108"/>
        <end position="129"/>
    </location>
</feature>
<feature type="transmembrane region" description="Helical" evidence="18">
    <location>
        <begin position="425"/>
        <end position="448"/>
    </location>
</feature>
<keyword evidence="4 18" id="KW-0732">Signal</keyword>
<evidence type="ECO:0000256" key="1">
    <source>
        <dbReference type="ARBA" id="ARBA00022448"/>
    </source>
</evidence>
<dbReference type="CDD" id="cd19049">
    <property type="entry name" value="LGIC_TM_anion"/>
    <property type="match status" value="1"/>
</dbReference>
<feature type="transmembrane region" description="Helical" evidence="18">
    <location>
        <begin position="457"/>
        <end position="474"/>
    </location>
</feature>
<keyword evidence="1 18" id="KW-0813">Transport</keyword>
<evidence type="ECO:0000313" key="22">
    <source>
        <dbReference type="EMBL" id="SSX17327.1"/>
    </source>
</evidence>
<evidence type="ECO:0000256" key="3">
    <source>
        <dbReference type="ARBA" id="ARBA00022692"/>
    </source>
</evidence>
<accession>A0A336LLT9</accession>
<dbReference type="InterPro" id="IPR006201">
    <property type="entry name" value="Neur_channel"/>
</dbReference>
<dbReference type="NCBIfam" id="TIGR00860">
    <property type="entry name" value="LIC"/>
    <property type="match status" value="1"/>
</dbReference>
<feature type="region of interest" description="Disordered" evidence="19">
    <location>
        <begin position="32"/>
        <end position="134"/>
    </location>
</feature>
<dbReference type="InterPro" id="IPR006029">
    <property type="entry name" value="Neurotrans-gated_channel_TM"/>
</dbReference>
<evidence type="ECO:0000256" key="10">
    <source>
        <dbReference type="ARBA" id="ARBA00023170"/>
    </source>
</evidence>
<evidence type="ECO:0000256" key="19">
    <source>
        <dbReference type="SAM" id="MobiDB-lite"/>
    </source>
</evidence>
<gene>
    <name evidence="22" type="primary">CSON012550</name>
</gene>
<evidence type="ECO:0000259" key="21">
    <source>
        <dbReference type="Pfam" id="PF02932"/>
    </source>
</evidence>
<feature type="compositionally biased region" description="Polar residues" evidence="19">
    <location>
        <begin position="59"/>
        <end position="77"/>
    </location>
</feature>
<dbReference type="GO" id="GO:0034707">
    <property type="term" value="C:chloride channel complex"/>
    <property type="evidence" value="ECO:0007669"/>
    <property type="project" value="UniProtKB-KW"/>
</dbReference>
<keyword evidence="13" id="KW-0868">Chloride</keyword>